<proteinExistence type="inferred from homology"/>
<evidence type="ECO:0000256" key="1">
    <source>
        <dbReference type="ARBA" id="ARBA00010928"/>
    </source>
</evidence>
<dbReference type="RefSeq" id="WP_377419376.1">
    <property type="nucleotide sequence ID" value="NZ_JBHSPR010000007.1"/>
</dbReference>
<dbReference type="Gene3D" id="3.30.360.10">
    <property type="entry name" value="Dihydrodipicolinate Reductase, domain 2"/>
    <property type="match status" value="1"/>
</dbReference>
<reference evidence="4" key="1">
    <citation type="journal article" date="2019" name="Int. J. Syst. Evol. Microbiol.">
        <title>The Global Catalogue of Microorganisms (GCM) 10K type strain sequencing project: providing services to taxonomists for standard genome sequencing and annotation.</title>
        <authorList>
            <consortium name="The Broad Institute Genomics Platform"/>
            <consortium name="The Broad Institute Genome Sequencing Center for Infectious Disease"/>
            <person name="Wu L."/>
            <person name="Ma J."/>
        </authorList>
    </citation>
    <scope>NUCLEOTIDE SEQUENCE [LARGE SCALE GENOMIC DNA]</scope>
    <source>
        <strain evidence="4">ZS-35-S2</strain>
    </source>
</reference>
<feature type="non-terminal residue" evidence="3">
    <location>
        <position position="1"/>
    </location>
</feature>
<evidence type="ECO:0000313" key="3">
    <source>
        <dbReference type="EMBL" id="MFC6016210.1"/>
    </source>
</evidence>
<evidence type="ECO:0000259" key="2">
    <source>
        <dbReference type="Pfam" id="PF02894"/>
    </source>
</evidence>
<feature type="domain" description="Gfo/Idh/MocA-like oxidoreductase C-terminal" evidence="2">
    <location>
        <begin position="24"/>
        <end position="182"/>
    </location>
</feature>
<sequence length="188" mass="20277">LADNPSLRALYLDAEADSGYVRDQNVFADGITIEDDMAVLIGYDTGASLTYHLTAYSPWEGYRVMFNGSHGRLELEVEEASWTRPAARVGSIKGSVHGDLAAETAGEARIMLRRQWQPPERVTVPEFDHAGHGGADQRMLAALLDGNPDQATDRATADDGLLALLPGLAANESFRTGRPVDVAKLLDA</sequence>
<dbReference type="SUPFAM" id="SSF55347">
    <property type="entry name" value="Glyceraldehyde-3-phosphate dehydrogenase-like, C-terminal domain"/>
    <property type="match status" value="1"/>
</dbReference>
<comment type="caution">
    <text evidence="3">The sequence shown here is derived from an EMBL/GenBank/DDBJ whole genome shotgun (WGS) entry which is preliminary data.</text>
</comment>
<dbReference type="Pfam" id="PF02894">
    <property type="entry name" value="GFO_IDH_MocA_C"/>
    <property type="match status" value="1"/>
</dbReference>
<protein>
    <submittedName>
        <fullName evidence="3">Gfo/Idh/MocA family oxidoreductase</fullName>
    </submittedName>
</protein>
<organism evidence="3 4">
    <name type="scientific">Plantactinospora solaniradicis</name>
    <dbReference type="NCBI Taxonomy" id="1723736"/>
    <lineage>
        <taxon>Bacteria</taxon>
        <taxon>Bacillati</taxon>
        <taxon>Actinomycetota</taxon>
        <taxon>Actinomycetes</taxon>
        <taxon>Micromonosporales</taxon>
        <taxon>Micromonosporaceae</taxon>
        <taxon>Plantactinospora</taxon>
    </lineage>
</organism>
<dbReference type="EMBL" id="JBHSPR010000007">
    <property type="protein sequence ID" value="MFC6016210.1"/>
    <property type="molecule type" value="Genomic_DNA"/>
</dbReference>
<name>A0ABW1K3V8_9ACTN</name>
<dbReference type="Proteomes" id="UP001596203">
    <property type="component" value="Unassembled WGS sequence"/>
</dbReference>
<dbReference type="InterPro" id="IPR004104">
    <property type="entry name" value="Gfo/Idh/MocA-like_OxRdtase_C"/>
</dbReference>
<accession>A0ABW1K3V8</accession>
<evidence type="ECO:0000313" key="4">
    <source>
        <dbReference type="Proteomes" id="UP001596203"/>
    </source>
</evidence>
<keyword evidence="4" id="KW-1185">Reference proteome</keyword>
<gene>
    <name evidence="3" type="ORF">ACFP2T_08375</name>
</gene>
<comment type="similarity">
    <text evidence="1">Belongs to the Gfo/Idh/MocA family.</text>
</comment>